<dbReference type="PRINTS" id="PR00604">
    <property type="entry name" value="CYTCHRMECIAB"/>
</dbReference>
<accession>A0A8D0CYB9</accession>
<feature type="domain" description="Cytochrome c" evidence="12">
    <location>
        <begin position="2"/>
        <end position="53"/>
    </location>
</feature>
<keyword evidence="14" id="KW-1185">Reference proteome</keyword>
<keyword evidence="11" id="KW-0496">Mitochondrion</keyword>
<sequence>MGDINKGKKVSVQKCSQCHTVGEGGRHKVGPNLWGLLGRKTGTWLLLHTGQHR</sequence>
<organism evidence="13 14">
    <name type="scientific">Sander lucioperca</name>
    <name type="common">Pike-perch</name>
    <name type="synonym">Perca lucioperca</name>
    <dbReference type="NCBI Taxonomy" id="283035"/>
    <lineage>
        <taxon>Eukaryota</taxon>
        <taxon>Metazoa</taxon>
        <taxon>Chordata</taxon>
        <taxon>Craniata</taxon>
        <taxon>Vertebrata</taxon>
        <taxon>Euteleostomi</taxon>
        <taxon>Actinopterygii</taxon>
        <taxon>Neopterygii</taxon>
        <taxon>Teleostei</taxon>
        <taxon>Neoteleostei</taxon>
        <taxon>Acanthomorphata</taxon>
        <taxon>Eupercaria</taxon>
        <taxon>Perciformes</taxon>
        <taxon>Percoidei</taxon>
        <taxon>Percidae</taxon>
        <taxon>Luciopercinae</taxon>
        <taxon>Sander</taxon>
    </lineage>
</organism>
<evidence type="ECO:0000256" key="2">
    <source>
        <dbReference type="ARBA" id="ARBA00004569"/>
    </source>
</evidence>
<evidence type="ECO:0000256" key="9">
    <source>
        <dbReference type="PROSITE-ProRule" id="PRU00433"/>
    </source>
</evidence>
<evidence type="ECO:0000259" key="12">
    <source>
        <dbReference type="PROSITE" id="PS51007"/>
    </source>
</evidence>
<evidence type="ECO:0000256" key="7">
    <source>
        <dbReference type="ARBA" id="ARBA00022982"/>
    </source>
</evidence>
<dbReference type="Pfam" id="PF00034">
    <property type="entry name" value="Cytochrom_C"/>
    <property type="match status" value="1"/>
</dbReference>
<proteinExistence type="inferred from homology"/>
<dbReference type="GO" id="GO:0046872">
    <property type="term" value="F:metal ion binding"/>
    <property type="evidence" value="ECO:0007669"/>
    <property type="project" value="UniProtKB-KW"/>
</dbReference>
<keyword evidence="11" id="KW-0679">Respiratory chain</keyword>
<comment type="subcellular location">
    <subcellularLocation>
        <location evidence="2">Mitochondrion intermembrane space</location>
    </subcellularLocation>
</comment>
<dbReference type="InterPro" id="IPR009056">
    <property type="entry name" value="Cyt_c-like_dom"/>
</dbReference>
<evidence type="ECO:0000313" key="14">
    <source>
        <dbReference type="Proteomes" id="UP000694568"/>
    </source>
</evidence>
<evidence type="ECO:0000256" key="8">
    <source>
        <dbReference type="ARBA" id="ARBA00023004"/>
    </source>
</evidence>
<dbReference type="Proteomes" id="UP000694568">
    <property type="component" value="Unplaced"/>
</dbReference>
<comment type="PTM">
    <text evidence="11">Binds 1 heme group per subunit.</text>
</comment>
<reference evidence="13" key="2">
    <citation type="submission" date="2025-09" db="UniProtKB">
        <authorList>
            <consortium name="Ensembl"/>
        </authorList>
    </citation>
    <scope>IDENTIFICATION</scope>
</reference>
<evidence type="ECO:0000256" key="6">
    <source>
        <dbReference type="ARBA" id="ARBA00022723"/>
    </source>
</evidence>
<dbReference type="InterPro" id="IPR002327">
    <property type="entry name" value="Cyt_c_1A/1B"/>
</dbReference>
<keyword evidence="6 9" id="KW-0479">Metal-binding</keyword>
<dbReference type="PANTHER" id="PTHR11961">
    <property type="entry name" value="CYTOCHROME C"/>
    <property type="match status" value="1"/>
</dbReference>
<evidence type="ECO:0000256" key="5">
    <source>
        <dbReference type="ARBA" id="ARBA00022617"/>
    </source>
</evidence>
<evidence type="ECO:0000256" key="10">
    <source>
        <dbReference type="RuleBase" id="RU004426"/>
    </source>
</evidence>
<dbReference type="Gene3D" id="1.10.760.10">
    <property type="entry name" value="Cytochrome c-like domain"/>
    <property type="match status" value="1"/>
</dbReference>
<keyword evidence="4 11" id="KW-0813">Transport</keyword>
<name>A0A8D0CYB9_SANLU</name>
<dbReference type="Ensembl" id="ENSSLUT00000025534.1">
    <property type="protein sequence ID" value="ENSSLUP00000024728.1"/>
    <property type="gene ID" value="ENSSLUG00000011273.1"/>
</dbReference>
<evidence type="ECO:0000256" key="3">
    <source>
        <dbReference type="ARBA" id="ARBA00006488"/>
    </source>
</evidence>
<dbReference type="GO" id="GO:0009055">
    <property type="term" value="F:electron transfer activity"/>
    <property type="evidence" value="ECO:0007669"/>
    <property type="project" value="InterPro"/>
</dbReference>
<keyword evidence="8 9" id="KW-0408">Iron</keyword>
<dbReference type="PROSITE" id="PS51007">
    <property type="entry name" value="CYTC"/>
    <property type="match status" value="1"/>
</dbReference>
<comment type="similarity">
    <text evidence="3 10">Belongs to the cytochrome c family.</text>
</comment>
<comment type="function">
    <text evidence="1 11">Electron carrier protein. The oxidized form of the cytochrome c heme group can accept an electron from the heme group of the cytochrome c1 subunit of cytochrome reductase. Cytochrome c then transfers this electron to the cytochrome oxidase complex, the final protein carrier in the mitochondrial electron-transport chain.</text>
</comment>
<evidence type="ECO:0000313" key="13">
    <source>
        <dbReference type="Ensembl" id="ENSSLUP00000024728.1"/>
    </source>
</evidence>
<evidence type="ECO:0000256" key="1">
    <source>
        <dbReference type="ARBA" id="ARBA00002555"/>
    </source>
</evidence>
<dbReference type="InterPro" id="IPR036909">
    <property type="entry name" value="Cyt_c-like_dom_sf"/>
</dbReference>
<keyword evidence="7 11" id="KW-0249">Electron transport</keyword>
<protein>
    <recommendedName>
        <fullName evidence="12">Cytochrome c domain-containing protein</fullName>
    </recommendedName>
</protein>
<reference evidence="13" key="1">
    <citation type="submission" date="2025-08" db="UniProtKB">
        <authorList>
            <consortium name="Ensembl"/>
        </authorList>
    </citation>
    <scope>IDENTIFICATION</scope>
</reference>
<dbReference type="AlphaFoldDB" id="A0A8D0CYB9"/>
<dbReference type="SUPFAM" id="SSF46626">
    <property type="entry name" value="Cytochrome c"/>
    <property type="match status" value="1"/>
</dbReference>
<evidence type="ECO:0000256" key="11">
    <source>
        <dbReference type="RuleBase" id="RU004427"/>
    </source>
</evidence>
<dbReference type="GeneTree" id="ENSGT00990000214015"/>
<dbReference type="GO" id="GO:0020037">
    <property type="term" value="F:heme binding"/>
    <property type="evidence" value="ECO:0007669"/>
    <property type="project" value="InterPro"/>
</dbReference>
<evidence type="ECO:0000256" key="4">
    <source>
        <dbReference type="ARBA" id="ARBA00022448"/>
    </source>
</evidence>
<dbReference type="GO" id="GO:0005758">
    <property type="term" value="C:mitochondrial intermembrane space"/>
    <property type="evidence" value="ECO:0007669"/>
    <property type="project" value="UniProtKB-SubCell"/>
</dbReference>
<keyword evidence="5 9" id="KW-0349">Heme</keyword>